<organism evidence="3 4">
    <name type="scientific">Arenibacterium halophilum</name>
    <dbReference type="NCBI Taxonomy" id="2583821"/>
    <lineage>
        <taxon>Bacteria</taxon>
        <taxon>Pseudomonadati</taxon>
        <taxon>Pseudomonadota</taxon>
        <taxon>Alphaproteobacteria</taxon>
        <taxon>Rhodobacterales</taxon>
        <taxon>Paracoccaceae</taxon>
        <taxon>Arenibacterium</taxon>
    </lineage>
</organism>
<accession>A0ABY2X7N5</accession>
<reference evidence="3 4" key="1">
    <citation type="submission" date="2019-05" db="EMBL/GenBank/DDBJ databases">
        <title>Marivita sp. nov. isolated from sea sediment.</title>
        <authorList>
            <person name="Kim W."/>
        </authorList>
    </citation>
    <scope>NUCLEOTIDE SEQUENCE [LARGE SCALE GENOMIC DNA]</scope>
    <source>
        <strain evidence="3 4">CAU 1492</strain>
    </source>
</reference>
<evidence type="ECO:0000256" key="2">
    <source>
        <dbReference type="SAM" id="Phobius"/>
    </source>
</evidence>
<feature type="transmembrane region" description="Helical" evidence="2">
    <location>
        <begin position="14"/>
        <end position="31"/>
    </location>
</feature>
<gene>
    <name evidence="3" type="ORF">FGK64_16195</name>
</gene>
<protein>
    <submittedName>
        <fullName evidence="3">Cbb3-type cytochrome c oxidase subunit 3</fullName>
    </submittedName>
</protein>
<dbReference type="Proteomes" id="UP001191082">
    <property type="component" value="Unassembled WGS sequence"/>
</dbReference>
<comment type="caution">
    <text evidence="3">The sequence shown here is derived from an EMBL/GenBank/DDBJ whole genome shotgun (WGS) entry which is preliminary data.</text>
</comment>
<evidence type="ECO:0000313" key="4">
    <source>
        <dbReference type="Proteomes" id="UP001191082"/>
    </source>
</evidence>
<proteinExistence type="predicted"/>
<keyword evidence="4" id="KW-1185">Reference proteome</keyword>
<keyword evidence="2" id="KW-1133">Transmembrane helix</keyword>
<dbReference type="Pfam" id="PF05545">
    <property type="entry name" value="FixQ"/>
    <property type="match status" value="1"/>
</dbReference>
<dbReference type="CDD" id="cd01324">
    <property type="entry name" value="cbb3_Oxidase_CcoQ"/>
    <property type="match status" value="1"/>
</dbReference>
<keyword evidence="2" id="KW-0472">Membrane</keyword>
<sequence length="65" mass="7423">MEQYSILRAFADSWMLLMLFSFFVGAIAWAFRPGSRDTHNDTANIPFRNSDRPAPASSGDLRKDR</sequence>
<name>A0ABY2X7N5_9RHOB</name>
<evidence type="ECO:0000256" key="1">
    <source>
        <dbReference type="SAM" id="MobiDB-lite"/>
    </source>
</evidence>
<dbReference type="InterPro" id="IPR008621">
    <property type="entry name" value="Cbb3-typ_cyt_oxidase_comp"/>
</dbReference>
<dbReference type="RefSeq" id="WP_138864861.1">
    <property type="nucleotide sequence ID" value="NZ_VCPC01000003.1"/>
</dbReference>
<dbReference type="EMBL" id="VCPC01000003">
    <property type="protein sequence ID" value="TMV11800.1"/>
    <property type="molecule type" value="Genomic_DNA"/>
</dbReference>
<evidence type="ECO:0000313" key="3">
    <source>
        <dbReference type="EMBL" id="TMV11800.1"/>
    </source>
</evidence>
<feature type="region of interest" description="Disordered" evidence="1">
    <location>
        <begin position="40"/>
        <end position="65"/>
    </location>
</feature>
<keyword evidence="2" id="KW-0812">Transmembrane</keyword>